<keyword evidence="1" id="KW-0436">Ligase</keyword>
<dbReference type="GO" id="GO:0016874">
    <property type="term" value="F:ligase activity"/>
    <property type="evidence" value="ECO:0007669"/>
    <property type="project" value="UniProtKB-KW"/>
</dbReference>
<protein>
    <submittedName>
        <fullName evidence="1">Phenylacetate--CoA ligase family protein</fullName>
    </submittedName>
</protein>
<sequence length="155" mass="17568">MTPEKTPLESWIGRKITGSSSGVFTSECLKAYQLNKLGETLDYVREKSPFYQRHLGKNDYTLTHLEDVAKLPFTMADDLRRFGQEMMCVKPSDIHRIVTLQTSGTTGQPKRVFFTEEDQELTLDFFHQGMLTMVKPGDRVLILLPGRVPGSVGEL</sequence>
<gene>
    <name evidence="1" type="ORF">GX523_12460</name>
</gene>
<proteinExistence type="predicted"/>
<dbReference type="InterPro" id="IPR042099">
    <property type="entry name" value="ANL_N_sf"/>
</dbReference>
<comment type="caution">
    <text evidence="1">The sequence shown here is derived from an EMBL/GenBank/DDBJ whole genome shotgun (WGS) entry which is preliminary data.</text>
</comment>
<evidence type="ECO:0000313" key="2">
    <source>
        <dbReference type="Proteomes" id="UP000553059"/>
    </source>
</evidence>
<dbReference type="Proteomes" id="UP000553059">
    <property type="component" value="Unassembled WGS sequence"/>
</dbReference>
<dbReference type="InterPro" id="IPR053158">
    <property type="entry name" value="CapK_Type1_Caps_Biosynth"/>
</dbReference>
<evidence type="ECO:0000313" key="1">
    <source>
        <dbReference type="EMBL" id="HHY27525.1"/>
    </source>
</evidence>
<dbReference type="SUPFAM" id="SSF56801">
    <property type="entry name" value="Acetyl-CoA synthetase-like"/>
    <property type="match status" value="1"/>
</dbReference>
<name>A0A7C6Z5A6_9FIRM</name>
<dbReference type="PANTHER" id="PTHR36932">
    <property type="entry name" value="CAPSULAR POLYSACCHARIDE BIOSYNTHESIS PROTEIN"/>
    <property type="match status" value="1"/>
</dbReference>
<feature type="non-terminal residue" evidence="1">
    <location>
        <position position="155"/>
    </location>
</feature>
<accession>A0A7C6Z5A6</accession>
<dbReference type="Gene3D" id="3.40.50.12780">
    <property type="entry name" value="N-terminal domain of ligase-like"/>
    <property type="match status" value="1"/>
</dbReference>
<organism evidence="1 2">
    <name type="scientific">Desulfitobacterium dehalogenans</name>
    <dbReference type="NCBI Taxonomy" id="36854"/>
    <lineage>
        <taxon>Bacteria</taxon>
        <taxon>Bacillati</taxon>
        <taxon>Bacillota</taxon>
        <taxon>Clostridia</taxon>
        <taxon>Eubacteriales</taxon>
        <taxon>Desulfitobacteriaceae</taxon>
        <taxon>Desulfitobacterium</taxon>
    </lineage>
</organism>
<dbReference type="PANTHER" id="PTHR36932:SF1">
    <property type="entry name" value="CAPSULAR POLYSACCHARIDE BIOSYNTHESIS PROTEIN"/>
    <property type="match status" value="1"/>
</dbReference>
<reference evidence="1 2" key="1">
    <citation type="journal article" date="2020" name="Biotechnol. Biofuels">
        <title>New insights from the biogas microbiome by comprehensive genome-resolved metagenomics of nearly 1600 species originating from multiple anaerobic digesters.</title>
        <authorList>
            <person name="Campanaro S."/>
            <person name="Treu L."/>
            <person name="Rodriguez-R L.M."/>
            <person name="Kovalovszki A."/>
            <person name="Ziels R.M."/>
            <person name="Maus I."/>
            <person name="Zhu X."/>
            <person name="Kougias P.G."/>
            <person name="Basile A."/>
            <person name="Luo G."/>
            <person name="Schluter A."/>
            <person name="Konstantinidis K.T."/>
            <person name="Angelidaki I."/>
        </authorList>
    </citation>
    <scope>NUCLEOTIDE SEQUENCE [LARGE SCALE GENOMIC DNA]</scope>
    <source>
        <strain evidence="1">AS05jafATM_4</strain>
    </source>
</reference>
<dbReference type="EMBL" id="DUTF01000270">
    <property type="protein sequence ID" value="HHY27525.1"/>
    <property type="molecule type" value="Genomic_DNA"/>
</dbReference>
<dbReference type="AlphaFoldDB" id="A0A7C6Z5A6"/>